<dbReference type="Proteomes" id="UP000295129">
    <property type="component" value="Unassembled WGS sequence"/>
</dbReference>
<feature type="compositionally biased region" description="Polar residues" evidence="7">
    <location>
        <begin position="235"/>
        <end position="246"/>
    </location>
</feature>
<comment type="caution">
    <text evidence="10">The sequence shown here is derived from an EMBL/GenBank/DDBJ whole genome shotgun (WGS) entry which is preliminary data.</text>
</comment>
<dbReference type="EMBL" id="SNVV01000012">
    <property type="protein sequence ID" value="TDN49284.1"/>
    <property type="molecule type" value="Genomic_DNA"/>
</dbReference>
<comment type="cofactor">
    <cofactor evidence="6">
        <name>Zn(2+)</name>
        <dbReference type="ChEBI" id="CHEBI:29105"/>
    </cofactor>
    <text evidence="6">Binds 1 zinc ion per subunit.</text>
</comment>
<feature type="region of interest" description="Disordered" evidence="7">
    <location>
        <begin position="235"/>
        <end position="254"/>
    </location>
</feature>
<proteinExistence type="inferred from homology"/>
<dbReference type="InterPro" id="IPR001915">
    <property type="entry name" value="Peptidase_M48"/>
</dbReference>
<reference evidence="10 11" key="1">
    <citation type="submission" date="2019-03" db="EMBL/GenBank/DDBJ databases">
        <title>Genomic Encyclopedia of Type Strains, Phase IV (KMG-IV): sequencing the most valuable type-strain genomes for metagenomic binning, comparative biology and taxonomic classification.</title>
        <authorList>
            <person name="Goeker M."/>
        </authorList>
    </citation>
    <scope>NUCLEOTIDE SEQUENCE [LARGE SCALE GENOMIC DNA]</scope>
    <source>
        <strain evidence="10 11">DSM 12121</strain>
    </source>
</reference>
<evidence type="ECO:0000256" key="7">
    <source>
        <dbReference type="SAM" id="MobiDB-lite"/>
    </source>
</evidence>
<dbReference type="InterPro" id="IPR051156">
    <property type="entry name" value="Mito/Outer_Membr_Metalloprot"/>
</dbReference>
<dbReference type="GO" id="GO:0051603">
    <property type="term" value="P:proteolysis involved in protein catabolic process"/>
    <property type="evidence" value="ECO:0007669"/>
    <property type="project" value="TreeGrafter"/>
</dbReference>
<evidence type="ECO:0000256" key="3">
    <source>
        <dbReference type="ARBA" id="ARBA00022801"/>
    </source>
</evidence>
<evidence type="ECO:0000256" key="2">
    <source>
        <dbReference type="ARBA" id="ARBA00022723"/>
    </source>
</evidence>
<evidence type="ECO:0000256" key="6">
    <source>
        <dbReference type="RuleBase" id="RU003983"/>
    </source>
</evidence>
<dbReference type="PANTHER" id="PTHR22726:SF1">
    <property type="entry name" value="METALLOENDOPEPTIDASE OMA1, MITOCHONDRIAL"/>
    <property type="match status" value="1"/>
</dbReference>
<comment type="similarity">
    <text evidence="6">Belongs to the peptidase M48 family.</text>
</comment>
<dbReference type="RefSeq" id="WP_133592827.1">
    <property type="nucleotide sequence ID" value="NZ_SNVV01000012.1"/>
</dbReference>
<evidence type="ECO:0000256" key="8">
    <source>
        <dbReference type="SAM" id="SignalP"/>
    </source>
</evidence>
<keyword evidence="1 6" id="KW-0645">Protease</keyword>
<evidence type="ECO:0000313" key="10">
    <source>
        <dbReference type="EMBL" id="TDN49284.1"/>
    </source>
</evidence>
<evidence type="ECO:0000256" key="4">
    <source>
        <dbReference type="ARBA" id="ARBA00022833"/>
    </source>
</evidence>
<evidence type="ECO:0000259" key="9">
    <source>
        <dbReference type="Pfam" id="PF01435"/>
    </source>
</evidence>
<name>A0A4R6DWV5_9RHOO</name>
<sequence>MRRIGKALVPGALALILAVACQTVQTTHGGAVGIERSQMMMVSSQEVEQASSKQYQEVLAEARKKNALNRDAAQVQRVRRIADRLIPQTTVFRPDAASWKWEVNVLSSDELNAWCMAGGKIAFYSGLIDKLKLSDDEIAAVMGHEIAHALREHARERISKSVATGLGISVAGALLGVGQGGQDLMGQVAKVTFELPNSRLHETEADRMGVELAARAGYDPRAAVTLWNKMASQSSGAPPQWLSTHPSHADRQKDLSDYAARVMPLYEQARASRS</sequence>
<feature type="domain" description="Peptidase M48" evidence="9">
    <location>
        <begin position="74"/>
        <end position="257"/>
    </location>
</feature>
<dbReference type="OrthoDB" id="9810445at2"/>
<dbReference type="PANTHER" id="PTHR22726">
    <property type="entry name" value="METALLOENDOPEPTIDASE OMA1"/>
    <property type="match status" value="1"/>
</dbReference>
<organism evidence="10 11">
    <name type="scientific">Azoarcus indigens</name>
    <dbReference type="NCBI Taxonomy" id="29545"/>
    <lineage>
        <taxon>Bacteria</taxon>
        <taxon>Pseudomonadati</taxon>
        <taxon>Pseudomonadota</taxon>
        <taxon>Betaproteobacteria</taxon>
        <taxon>Rhodocyclales</taxon>
        <taxon>Zoogloeaceae</taxon>
        <taxon>Azoarcus</taxon>
    </lineage>
</organism>
<evidence type="ECO:0000256" key="5">
    <source>
        <dbReference type="ARBA" id="ARBA00023049"/>
    </source>
</evidence>
<dbReference type="CDD" id="cd07331">
    <property type="entry name" value="M48C_Oma1_like"/>
    <property type="match status" value="1"/>
</dbReference>
<gene>
    <name evidence="10" type="ORF">C7389_112139</name>
</gene>
<keyword evidence="4 6" id="KW-0862">Zinc</keyword>
<keyword evidence="8" id="KW-0732">Signal</keyword>
<keyword evidence="2" id="KW-0479">Metal-binding</keyword>
<dbReference type="GO" id="GO:0016020">
    <property type="term" value="C:membrane"/>
    <property type="evidence" value="ECO:0007669"/>
    <property type="project" value="TreeGrafter"/>
</dbReference>
<dbReference type="GO" id="GO:0004222">
    <property type="term" value="F:metalloendopeptidase activity"/>
    <property type="evidence" value="ECO:0007669"/>
    <property type="project" value="InterPro"/>
</dbReference>
<protein>
    <submittedName>
        <fullName evidence="10">Zn-dependent protease with chaperone function</fullName>
    </submittedName>
</protein>
<keyword evidence="5 6" id="KW-0482">Metalloprotease</keyword>
<dbReference type="GO" id="GO:0046872">
    <property type="term" value="F:metal ion binding"/>
    <property type="evidence" value="ECO:0007669"/>
    <property type="project" value="UniProtKB-KW"/>
</dbReference>
<dbReference type="PROSITE" id="PS51257">
    <property type="entry name" value="PROKAR_LIPOPROTEIN"/>
    <property type="match status" value="1"/>
</dbReference>
<feature type="signal peptide" evidence="8">
    <location>
        <begin position="1"/>
        <end position="22"/>
    </location>
</feature>
<keyword evidence="11" id="KW-1185">Reference proteome</keyword>
<evidence type="ECO:0000256" key="1">
    <source>
        <dbReference type="ARBA" id="ARBA00022670"/>
    </source>
</evidence>
<dbReference type="Gene3D" id="3.30.2010.10">
    <property type="entry name" value="Metalloproteases ('zincins'), catalytic domain"/>
    <property type="match status" value="1"/>
</dbReference>
<dbReference type="AlphaFoldDB" id="A0A4R6DWV5"/>
<feature type="chain" id="PRO_5020305151" evidence="8">
    <location>
        <begin position="23"/>
        <end position="274"/>
    </location>
</feature>
<keyword evidence="3 6" id="KW-0378">Hydrolase</keyword>
<evidence type="ECO:0000313" key="11">
    <source>
        <dbReference type="Proteomes" id="UP000295129"/>
    </source>
</evidence>
<accession>A0A4R6DWV5</accession>
<dbReference type="Pfam" id="PF01435">
    <property type="entry name" value="Peptidase_M48"/>
    <property type="match status" value="1"/>
</dbReference>